<feature type="region of interest" description="Disordered" evidence="1">
    <location>
        <begin position="24"/>
        <end position="61"/>
    </location>
</feature>
<protein>
    <submittedName>
        <fullName evidence="2">Uncharacterized protein</fullName>
    </submittedName>
</protein>
<organism evidence="2 3">
    <name type="scientific">Oryza meyeriana var. granulata</name>
    <dbReference type="NCBI Taxonomy" id="110450"/>
    <lineage>
        <taxon>Eukaryota</taxon>
        <taxon>Viridiplantae</taxon>
        <taxon>Streptophyta</taxon>
        <taxon>Embryophyta</taxon>
        <taxon>Tracheophyta</taxon>
        <taxon>Spermatophyta</taxon>
        <taxon>Magnoliopsida</taxon>
        <taxon>Liliopsida</taxon>
        <taxon>Poales</taxon>
        <taxon>Poaceae</taxon>
        <taxon>BOP clade</taxon>
        <taxon>Oryzoideae</taxon>
        <taxon>Oryzeae</taxon>
        <taxon>Oryzinae</taxon>
        <taxon>Oryza</taxon>
        <taxon>Oryza meyeriana</taxon>
    </lineage>
</organism>
<reference evidence="2 3" key="1">
    <citation type="submission" date="2019-11" db="EMBL/GenBank/DDBJ databases">
        <title>Whole genome sequence of Oryza granulata.</title>
        <authorList>
            <person name="Li W."/>
        </authorList>
    </citation>
    <scope>NUCLEOTIDE SEQUENCE [LARGE SCALE GENOMIC DNA]</scope>
    <source>
        <strain evidence="3">cv. Menghai</strain>
        <tissue evidence="2">Leaf</tissue>
    </source>
</reference>
<dbReference type="EMBL" id="SPHZ02000003">
    <property type="protein sequence ID" value="KAF0925706.1"/>
    <property type="molecule type" value="Genomic_DNA"/>
</dbReference>
<gene>
    <name evidence="2" type="ORF">E2562_017270</name>
</gene>
<dbReference type="AlphaFoldDB" id="A0A6G1ELW7"/>
<keyword evidence="3" id="KW-1185">Reference proteome</keyword>
<sequence length="113" mass="12319">MVKYTEGTAIYTCPSCRFLAKRPKRSDWAAGKEGRRRLEQEGGGAAGDKSKGVRAIPDRSKGTTELFTATPALASRRRPLLHATEPVIIRRAYRLLRAATKLHAPRSAAAMAA</sequence>
<evidence type="ECO:0000313" key="2">
    <source>
        <dbReference type="EMBL" id="KAF0925706.1"/>
    </source>
</evidence>
<accession>A0A6G1ELW7</accession>
<dbReference type="Proteomes" id="UP000479710">
    <property type="component" value="Unassembled WGS sequence"/>
</dbReference>
<proteinExistence type="predicted"/>
<evidence type="ECO:0000256" key="1">
    <source>
        <dbReference type="SAM" id="MobiDB-lite"/>
    </source>
</evidence>
<feature type="compositionally biased region" description="Basic and acidic residues" evidence="1">
    <location>
        <begin position="48"/>
        <end position="61"/>
    </location>
</feature>
<name>A0A6G1ELW7_9ORYZ</name>
<evidence type="ECO:0000313" key="3">
    <source>
        <dbReference type="Proteomes" id="UP000479710"/>
    </source>
</evidence>
<feature type="compositionally biased region" description="Basic and acidic residues" evidence="1">
    <location>
        <begin position="25"/>
        <end position="40"/>
    </location>
</feature>
<comment type="caution">
    <text evidence="2">The sequence shown here is derived from an EMBL/GenBank/DDBJ whole genome shotgun (WGS) entry which is preliminary data.</text>
</comment>